<keyword evidence="2" id="KW-0805">Transcription regulation</keyword>
<dbReference type="InterPro" id="IPR018004">
    <property type="entry name" value="KilA/APSES_HTH"/>
</dbReference>
<feature type="region of interest" description="Disordered" evidence="5">
    <location>
        <begin position="492"/>
        <end position="528"/>
    </location>
</feature>
<dbReference type="GeneID" id="89944276"/>
<dbReference type="GO" id="GO:0003700">
    <property type="term" value="F:DNA-binding transcription factor activity"/>
    <property type="evidence" value="ECO:0007669"/>
    <property type="project" value="TreeGrafter"/>
</dbReference>
<dbReference type="AlphaFoldDB" id="A0AAN7DHU1"/>
<feature type="compositionally biased region" description="Low complexity" evidence="5">
    <location>
        <begin position="405"/>
        <end position="418"/>
    </location>
</feature>
<evidence type="ECO:0000259" key="6">
    <source>
        <dbReference type="PROSITE" id="PS51299"/>
    </source>
</evidence>
<proteinExistence type="inferred from homology"/>
<keyword evidence="3" id="KW-0238">DNA-binding</keyword>
<protein>
    <submittedName>
        <fullName evidence="7">Septin spn4</fullName>
    </submittedName>
</protein>
<name>A0AAN7DHU1_9FUNG</name>
<dbReference type="PANTHER" id="PTHR47792">
    <property type="entry name" value="PROTEIN SOK2-RELATED"/>
    <property type="match status" value="1"/>
</dbReference>
<dbReference type="Pfam" id="PF04383">
    <property type="entry name" value="KilA-N"/>
    <property type="match status" value="1"/>
</dbReference>
<dbReference type="InterPro" id="IPR003163">
    <property type="entry name" value="Tscrpt_reg_HTH_APSES-type"/>
</dbReference>
<evidence type="ECO:0000256" key="1">
    <source>
        <dbReference type="ARBA" id="ARBA00007247"/>
    </source>
</evidence>
<reference evidence="7 8" key="1">
    <citation type="submission" date="2022-11" db="EMBL/GenBank/DDBJ databases">
        <title>Mucor velutinosus strain NIH1002 WGS.</title>
        <authorList>
            <person name="Subramanian P."/>
            <person name="Mullikin J.C."/>
            <person name="Segre J.A."/>
            <person name="Zelazny A.M."/>
        </authorList>
    </citation>
    <scope>NUCLEOTIDE SEQUENCE [LARGE SCALE GENOMIC DNA]</scope>
    <source>
        <strain evidence="7 8">NIH1002</strain>
    </source>
</reference>
<dbReference type="InterPro" id="IPR036887">
    <property type="entry name" value="HTH_APSES_sf"/>
</dbReference>
<dbReference type="PROSITE" id="PS51299">
    <property type="entry name" value="HTH_APSES"/>
    <property type="match status" value="1"/>
</dbReference>
<evidence type="ECO:0000256" key="5">
    <source>
        <dbReference type="SAM" id="MobiDB-lite"/>
    </source>
</evidence>
<feature type="region of interest" description="Disordered" evidence="5">
    <location>
        <begin position="403"/>
        <end position="423"/>
    </location>
</feature>
<evidence type="ECO:0000256" key="2">
    <source>
        <dbReference type="ARBA" id="ARBA00023015"/>
    </source>
</evidence>
<dbReference type="RefSeq" id="XP_064683908.1">
    <property type="nucleotide sequence ID" value="XM_064819988.1"/>
</dbReference>
<dbReference type="GO" id="GO:0005634">
    <property type="term" value="C:nucleus"/>
    <property type="evidence" value="ECO:0007669"/>
    <property type="project" value="TreeGrafter"/>
</dbReference>
<comment type="similarity">
    <text evidence="1">Belongs to the EFG1/PHD1/stuA family.</text>
</comment>
<dbReference type="InterPro" id="IPR029790">
    <property type="entry name" value="EFG1/Phd1/StuA"/>
</dbReference>
<dbReference type="PANTHER" id="PTHR47792:SF1">
    <property type="entry name" value="PROTEIN SOK2-RELATED"/>
    <property type="match status" value="1"/>
</dbReference>
<dbReference type="Proteomes" id="UP001304243">
    <property type="component" value="Unassembled WGS sequence"/>
</dbReference>
<dbReference type="GO" id="GO:0045944">
    <property type="term" value="P:positive regulation of transcription by RNA polymerase II"/>
    <property type="evidence" value="ECO:0007669"/>
    <property type="project" value="TreeGrafter"/>
</dbReference>
<evidence type="ECO:0000313" key="8">
    <source>
        <dbReference type="Proteomes" id="UP001304243"/>
    </source>
</evidence>
<feature type="domain" description="HTH APSES-type" evidence="6">
    <location>
        <begin position="114"/>
        <end position="221"/>
    </location>
</feature>
<keyword evidence="4" id="KW-0804">Transcription</keyword>
<gene>
    <name evidence="7" type="primary">spn4_1</name>
    <name evidence="7" type="ORF">ATC70_000574</name>
</gene>
<dbReference type="SMART" id="SM01252">
    <property type="entry name" value="KilA-N"/>
    <property type="match status" value="1"/>
</dbReference>
<dbReference type="Gene3D" id="3.10.260.10">
    <property type="entry name" value="Transcription regulator HTH, APSES-type DNA-binding domain"/>
    <property type="match status" value="1"/>
</dbReference>
<comment type="caution">
    <text evidence="7">The sequence shown here is derived from an EMBL/GenBank/DDBJ whole genome shotgun (WGS) entry which is preliminary data.</text>
</comment>
<dbReference type="GO" id="GO:0043565">
    <property type="term" value="F:sequence-specific DNA binding"/>
    <property type="evidence" value="ECO:0007669"/>
    <property type="project" value="TreeGrafter"/>
</dbReference>
<sequence length="528" mass="59948">MINSGPPSDMDMLHQGNNCHCAPTPTQTEGNHFHQHATPHTANPDQQLRWASHEPPPIYTASNHDISQSNAMVIHQQPVLQMELPRSVPSSITASRPPSSMQPLQLIRWAQRPKFATSFWEEEGTLCYQVDANSVCVARRQDNDMINGTKLLNVTGMSRGKRDGILKNENARVVVKVGPMHLKGVWITFNRAKELSHQFKISDVLHPLLLDDPSVYFQNMQNQGLPVQFVPPNQTEIPKEQTHEFESKFLNMYLNQPIPAIEKSEPFTQQPQVNHGATTLANSTPMSSMTSCYFNAPNSVYHSKRTSPITHHVYPSYNDSSGSANNTNAMSYPASINHFLTQESYDNHCLMGFSGSSTSIVPLATPDSGIPVTQTQKHYEFQSAVTQFQRYNADEMLLSAATVPQQQQQQQQQRQYYRPSHPVQQQQFIPYSIPLERVSSSSFLYTPPLSANNSTPPTPTDPSATFQFELNSQHRQQNVSQLTQNNTFVSNSYQQHHHHYQQQQQKQQQKQHRHQRRQQGNAFNLFDL</sequence>
<dbReference type="SUPFAM" id="SSF54616">
    <property type="entry name" value="DNA-binding domain of Mlu1-box binding protein MBP1"/>
    <property type="match status" value="1"/>
</dbReference>
<evidence type="ECO:0000313" key="7">
    <source>
        <dbReference type="EMBL" id="KAK4517242.1"/>
    </source>
</evidence>
<keyword evidence="8" id="KW-1185">Reference proteome</keyword>
<dbReference type="EMBL" id="JASEJX010000013">
    <property type="protein sequence ID" value="KAK4517242.1"/>
    <property type="molecule type" value="Genomic_DNA"/>
</dbReference>
<accession>A0AAN7DHU1</accession>
<evidence type="ECO:0000256" key="3">
    <source>
        <dbReference type="ARBA" id="ARBA00023125"/>
    </source>
</evidence>
<organism evidence="7 8">
    <name type="scientific">Mucor velutinosus</name>
    <dbReference type="NCBI Taxonomy" id="708070"/>
    <lineage>
        <taxon>Eukaryota</taxon>
        <taxon>Fungi</taxon>
        <taxon>Fungi incertae sedis</taxon>
        <taxon>Mucoromycota</taxon>
        <taxon>Mucoromycotina</taxon>
        <taxon>Mucoromycetes</taxon>
        <taxon>Mucorales</taxon>
        <taxon>Mucorineae</taxon>
        <taxon>Mucoraceae</taxon>
        <taxon>Mucor</taxon>
    </lineage>
</organism>
<evidence type="ECO:0000256" key="4">
    <source>
        <dbReference type="ARBA" id="ARBA00023163"/>
    </source>
</evidence>